<protein>
    <submittedName>
        <fullName evidence="1">Uncharacterized protein</fullName>
    </submittedName>
</protein>
<comment type="caution">
    <text evidence="1">The sequence shown here is derived from an EMBL/GenBank/DDBJ whole genome shotgun (WGS) entry which is preliminary data.</text>
</comment>
<evidence type="ECO:0000313" key="2">
    <source>
        <dbReference type="Proteomes" id="UP000235392"/>
    </source>
</evidence>
<organism evidence="1 2">
    <name type="scientific">Puccinia coronata f. sp. avenae</name>
    <dbReference type="NCBI Taxonomy" id="200324"/>
    <lineage>
        <taxon>Eukaryota</taxon>
        <taxon>Fungi</taxon>
        <taxon>Dikarya</taxon>
        <taxon>Basidiomycota</taxon>
        <taxon>Pucciniomycotina</taxon>
        <taxon>Pucciniomycetes</taxon>
        <taxon>Pucciniales</taxon>
        <taxon>Pucciniaceae</taxon>
        <taxon>Puccinia</taxon>
    </lineage>
</organism>
<dbReference type="Proteomes" id="UP000235392">
    <property type="component" value="Unassembled WGS sequence"/>
</dbReference>
<dbReference type="AlphaFoldDB" id="A0A2N5TMH6"/>
<reference evidence="1 2" key="1">
    <citation type="submission" date="2017-11" db="EMBL/GenBank/DDBJ databases">
        <title>De novo assembly and phasing of dikaryotic genomes from two isolates of Puccinia coronata f. sp. avenae, the causal agent of oat crown rust.</title>
        <authorList>
            <person name="Miller M.E."/>
            <person name="Zhang Y."/>
            <person name="Omidvar V."/>
            <person name="Sperschneider J."/>
            <person name="Schwessinger B."/>
            <person name="Raley C."/>
            <person name="Palmer J.M."/>
            <person name="Garnica D."/>
            <person name="Upadhyaya N."/>
            <person name="Rathjen J."/>
            <person name="Taylor J.M."/>
            <person name="Park R.F."/>
            <person name="Dodds P.N."/>
            <person name="Hirsch C.D."/>
            <person name="Kianian S.F."/>
            <person name="Figueroa M."/>
        </authorList>
    </citation>
    <scope>NUCLEOTIDE SEQUENCE [LARGE SCALE GENOMIC DNA]</scope>
    <source>
        <strain evidence="1">12SD80</strain>
    </source>
</reference>
<accession>A0A2N5TMH6</accession>
<dbReference type="EMBL" id="PGCI01000449">
    <property type="protein sequence ID" value="PLW26664.1"/>
    <property type="molecule type" value="Genomic_DNA"/>
</dbReference>
<proteinExistence type="predicted"/>
<name>A0A2N5TMH6_9BASI</name>
<evidence type="ECO:0000313" key="1">
    <source>
        <dbReference type="EMBL" id="PLW26664.1"/>
    </source>
</evidence>
<gene>
    <name evidence="1" type="ORF">PCASD_20178</name>
</gene>
<sequence>MGVGCTTEEMHIARYSIANDWACFRNWHRPSDVFITPSAPQTGIPSSNQSASHKGITSTFICVVNFLIYCPEKKVTKAKKAEVKWVAYEHQKDSAVSFNPEGINWTNFQKIVRTESGKSFSTMPSMIEERSKSNPPSITWRAFILQNKEYAKGTPFVISSDYDFQKWLDCIVENNAKRGGIILTMESPSVKEKLAHMEALLAKSIRAESSRLASQSGPAASDDENSSCQDYEDLDVYLDDIYKTYGINTEFDCKIPCYPHPTDKQKYILLTPDNVELWAKELMRKTPGISIDSPPSHFKYKTRKTPALASNALSLGAGSLNTSQLMAIATAVAQAQAVVNSSDLRAKVPAEARANSPTSSEPDPGAIGTMSGYLNFAGVVENKDNILRMLSNNDIDQFSLFKPGHFSKEELLLIGVKLGTIAKLQANVNKYRKHLAGL</sequence>